<organism evidence="2 3">
    <name type="scientific">Virgibacillus salarius</name>
    <dbReference type="NCBI Taxonomy" id="447199"/>
    <lineage>
        <taxon>Bacteria</taxon>
        <taxon>Bacillati</taxon>
        <taxon>Bacillota</taxon>
        <taxon>Bacilli</taxon>
        <taxon>Bacillales</taxon>
        <taxon>Bacillaceae</taxon>
        <taxon>Virgibacillus</taxon>
    </lineage>
</organism>
<dbReference type="SUPFAM" id="SSF55729">
    <property type="entry name" value="Acyl-CoA N-acyltransferases (Nat)"/>
    <property type="match status" value="1"/>
</dbReference>
<dbReference type="PROSITE" id="PS51186">
    <property type="entry name" value="GNAT"/>
    <property type="match status" value="1"/>
</dbReference>
<evidence type="ECO:0000313" key="3">
    <source>
        <dbReference type="Proteomes" id="UP000675284"/>
    </source>
</evidence>
<protein>
    <submittedName>
        <fullName evidence="2">GNAT family N-acetyltransferase</fullName>
    </submittedName>
</protein>
<dbReference type="GO" id="GO:0005737">
    <property type="term" value="C:cytoplasm"/>
    <property type="evidence" value="ECO:0007669"/>
    <property type="project" value="TreeGrafter"/>
</dbReference>
<dbReference type="RefSeq" id="WP_051388227.1">
    <property type="nucleotide sequence ID" value="NZ_BAAACY010000095.1"/>
</dbReference>
<dbReference type="GO" id="GO:0008999">
    <property type="term" value="F:protein-N-terminal-alanine acetyltransferase activity"/>
    <property type="evidence" value="ECO:0007669"/>
    <property type="project" value="TreeGrafter"/>
</dbReference>
<evidence type="ECO:0000259" key="1">
    <source>
        <dbReference type="PROSITE" id="PS51186"/>
    </source>
</evidence>
<dbReference type="Pfam" id="PF13302">
    <property type="entry name" value="Acetyltransf_3"/>
    <property type="match status" value="1"/>
</dbReference>
<feature type="domain" description="N-acetyltransferase" evidence="1">
    <location>
        <begin position="21"/>
        <end position="188"/>
    </location>
</feature>
<dbReference type="AlphaFoldDB" id="A0A941ICP6"/>
<dbReference type="InterPro" id="IPR016181">
    <property type="entry name" value="Acyl_CoA_acyltransferase"/>
</dbReference>
<evidence type="ECO:0000313" key="2">
    <source>
        <dbReference type="EMBL" id="MBR7796365.1"/>
    </source>
</evidence>
<proteinExistence type="predicted"/>
<dbReference type="InterPro" id="IPR000182">
    <property type="entry name" value="GNAT_dom"/>
</dbReference>
<dbReference type="Gene3D" id="3.40.630.30">
    <property type="match status" value="1"/>
</dbReference>
<gene>
    <name evidence="2" type="ORF">KCX74_09995</name>
</gene>
<accession>A0A941ICP6</accession>
<keyword evidence="3" id="KW-1185">Reference proteome</keyword>
<name>A0A941ICP6_9BACI</name>
<dbReference type="Proteomes" id="UP000675284">
    <property type="component" value="Unassembled WGS sequence"/>
</dbReference>
<dbReference type="PANTHER" id="PTHR43792:SF9">
    <property type="entry name" value="RIBOSOMAL-PROTEIN-ALANINE ACETYLTRANSFERASE"/>
    <property type="match status" value="1"/>
</dbReference>
<sequence length="193" mass="22478">MAQLNDREIDLEQPILETPRLILRKIMATDLSAIHAFTSLDVVTQYLPFDTHQSHEQTKLFINFVLDQYDNNQLAPWGIELKPYKKLIGMIEYVFWEQENDTAELAFVLTNTHWGKGIVTEACQEVIKYGFTTMKLQRIQARSFVENIGSQKVLEKCGLKLEGILKKRLFIKGKHRDICMYAIIKDDDNRKTN</sequence>
<reference evidence="2" key="1">
    <citation type="submission" date="2021-04" db="EMBL/GenBank/DDBJ databases">
        <title>Isolation and polyphasic classification of algal microorganism.</title>
        <authorList>
            <person name="Wang S."/>
        </authorList>
    </citation>
    <scope>NUCLEOTIDE SEQUENCE</scope>
    <source>
        <strain evidence="2">720a</strain>
    </source>
</reference>
<dbReference type="PANTHER" id="PTHR43792">
    <property type="entry name" value="GNAT FAMILY, PUTATIVE (AFU_ORTHOLOGUE AFUA_3G00765)-RELATED-RELATED"/>
    <property type="match status" value="1"/>
</dbReference>
<dbReference type="InterPro" id="IPR051531">
    <property type="entry name" value="N-acetyltransferase"/>
</dbReference>
<dbReference type="EMBL" id="JAGSOT010000026">
    <property type="protein sequence ID" value="MBR7796365.1"/>
    <property type="molecule type" value="Genomic_DNA"/>
</dbReference>
<comment type="caution">
    <text evidence="2">The sequence shown here is derived from an EMBL/GenBank/DDBJ whole genome shotgun (WGS) entry which is preliminary data.</text>
</comment>